<gene>
    <name evidence="1" type="ORF">S03H2_18721</name>
</gene>
<evidence type="ECO:0000313" key="1">
    <source>
        <dbReference type="EMBL" id="GAH40842.1"/>
    </source>
</evidence>
<comment type="caution">
    <text evidence="1">The sequence shown here is derived from an EMBL/GenBank/DDBJ whole genome shotgun (WGS) entry which is preliminary data.</text>
</comment>
<protein>
    <submittedName>
        <fullName evidence="1">Uncharacterized protein</fullName>
    </submittedName>
</protein>
<sequence length="43" mass="5259">MTFPRDYEDKVLLNIVWAYFAKLITKEQMLKHLDKMTHSFKDL</sequence>
<organism evidence="1">
    <name type="scientific">marine sediment metagenome</name>
    <dbReference type="NCBI Taxonomy" id="412755"/>
    <lineage>
        <taxon>unclassified sequences</taxon>
        <taxon>metagenomes</taxon>
        <taxon>ecological metagenomes</taxon>
    </lineage>
</organism>
<dbReference type="AlphaFoldDB" id="X1F7C7"/>
<accession>X1F7C7</accession>
<name>X1F7C7_9ZZZZ</name>
<dbReference type="EMBL" id="BARU01009729">
    <property type="protein sequence ID" value="GAH40842.1"/>
    <property type="molecule type" value="Genomic_DNA"/>
</dbReference>
<proteinExistence type="predicted"/>
<reference evidence="1" key="1">
    <citation type="journal article" date="2014" name="Front. Microbiol.">
        <title>High frequency of phylogenetically diverse reductive dehalogenase-homologous genes in deep subseafloor sedimentary metagenomes.</title>
        <authorList>
            <person name="Kawai M."/>
            <person name="Futagami T."/>
            <person name="Toyoda A."/>
            <person name="Takaki Y."/>
            <person name="Nishi S."/>
            <person name="Hori S."/>
            <person name="Arai W."/>
            <person name="Tsubouchi T."/>
            <person name="Morono Y."/>
            <person name="Uchiyama I."/>
            <person name="Ito T."/>
            <person name="Fujiyama A."/>
            <person name="Inagaki F."/>
            <person name="Takami H."/>
        </authorList>
    </citation>
    <scope>NUCLEOTIDE SEQUENCE</scope>
    <source>
        <strain evidence="1">Expedition CK06-06</strain>
    </source>
</reference>